<evidence type="ECO:0000313" key="2">
    <source>
        <dbReference type="EMBL" id="MBA8957337.1"/>
    </source>
</evidence>
<reference evidence="2 3" key="1">
    <citation type="submission" date="2020-08" db="EMBL/GenBank/DDBJ databases">
        <title>Genomic Encyclopedia of Type Strains, Phase IV (KMG-IV): sequencing the most valuable type-strain genomes for metagenomic binning, comparative biology and taxonomic classification.</title>
        <authorList>
            <person name="Goeker M."/>
        </authorList>
    </citation>
    <scope>NUCLEOTIDE SEQUENCE [LARGE SCALE GENOMIC DNA]</scope>
    <source>
        <strain evidence="2 3">DSM 44197</strain>
    </source>
</reference>
<dbReference type="GO" id="GO:0003677">
    <property type="term" value="F:DNA binding"/>
    <property type="evidence" value="ECO:0007669"/>
    <property type="project" value="UniProtKB-KW"/>
</dbReference>
<organism evidence="2 3">
    <name type="scientific">Actinomadura namibiensis</name>
    <dbReference type="NCBI Taxonomy" id="182080"/>
    <lineage>
        <taxon>Bacteria</taxon>
        <taxon>Bacillati</taxon>
        <taxon>Actinomycetota</taxon>
        <taxon>Actinomycetes</taxon>
        <taxon>Streptosporangiales</taxon>
        <taxon>Thermomonosporaceae</taxon>
        <taxon>Actinomadura</taxon>
    </lineage>
</organism>
<comment type="caution">
    <text evidence="2">The sequence shown here is derived from an EMBL/GenBank/DDBJ whole genome shotgun (WGS) entry which is preliminary data.</text>
</comment>
<protein>
    <submittedName>
        <fullName evidence="2">DNA-binding LacI/PurR family transcriptional regulator</fullName>
    </submittedName>
</protein>
<keyword evidence="2" id="KW-0238">DNA-binding</keyword>
<feature type="region of interest" description="Disordered" evidence="1">
    <location>
        <begin position="68"/>
        <end position="99"/>
    </location>
</feature>
<name>A0A7W3LZZ3_ACTNM</name>
<sequence length="99" mass="11088">MAWTPITEAERESMHAGCVSRVLSSFTAGTRLQAEHLHQPGHRKLGFATIADRRFSLMSQGRANVRRLGRRAGDASSLRSGRAWRSHKVSNTQELMNGW</sequence>
<accession>A0A7W3LZZ3</accession>
<dbReference type="Proteomes" id="UP000572680">
    <property type="component" value="Unassembled WGS sequence"/>
</dbReference>
<gene>
    <name evidence="2" type="ORF">HNR61_009030</name>
</gene>
<dbReference type="EMBL" id="JACJIA010000022">
    <property type="protein sequence ID" value="MBA8957337.1"/>
    <property type="molecule type" value="Genomic_DNA"/>
</dbReference>
<evidence type="ECO:0000313" key="3">
    <source>
        <dbReference type="Proteomes" id="UP000572680"/>
    </source>
</evidence>
<evidence type="ECO:0000256" key="1">
    <source>
        <dbReference type="SAM" id="MobiDB-lite"/>
    </source>
</evidence>
<keyword evidence="3" id="KW-1185">Reference proteome</keyword>
<proteinExistence type="predicted"/>
<feature type="compositionally biased region" description="Polar residues" evidence="1">
    <location>
        <begin position="89"/>
        <end position="99"/>
    </location>
</feature>
<dbReference type="AlphaFoldDB" id="A0A7W3LZZ3"/>